<dbReference type="EMBL" id="JAQQXS010000030">
    <property type="protein sequence ID" value="MDC8787296.1"/>
    <property type="molecule type" value="Genomic_DNA"/>
</dbReference>
<sequence length="183" mass="20404">MKRILLLRWGVAVGVAVAAALGLGLAACKPKDDSANESLGVSITGINYTAEGVQSFYVNGAWAGNLPSYGGGGKTAGGIFLPRRWTPDLKVTVDWTVGHYTKPWLYRKHLSIEEEGKCCWAERTLKLTVPVQKYDEPARLQVFFLPDDKLEVWVTDFDVDHPDHPAHRQRPKDPRPHDPEEDK</sequence>
<accession>A0ABT5KZQ7</accession>
<dbReference type="Pfam" id="PF11745">
    <property type="entry name" value="DUF3304"/>
    <property type="match status" value="1"/>
</dbReference>
<keyword evidence="3" id="KW-1185">Reference proteome</keyword>
<protein>
    <submittedName>
        <fullName evidence="2">DUF3304 domain-containing protein</fullName>
    </submittedName>
</protein>
<gene>
    <name evidence="2" type="ORF">PRZ01_19095</name>
</gene>
<evidence type="ECO:0000313" key="3">
    <source>
        <dbReference type="Proteomes" id="UP001219862"/>
    </source>
</evidence>
<dbReference type="Proteomes" id="UP001219862">
    <property type="component" value="Unassembled WGS sequence"/>
</dbReference>
<evidence type="ECO:0000256" key="1">
    <source>
        <dbReference type="SAM" id="MobiDB-lite"/>
    </source>
</evidence>
<comment type="caution">
    <text evidence="2">The sequence shown here is derived from an EMBL/GenBank/DDBJ whole genome shotgun (WGS) entry which is preliminary data.</text>
</comment>
<reference evidence="2 3" key="1">
    <citation type="submission" date="2022-10" db="EMBL/GenBank/DDBJ databases">
        <title>paucibacter sp. hw8 Genome sequencing.</title>
        <authorList>
            <person name="Park S."/>
        </authorList>
    </citation>
    <scope>NUCLEOTIDE SEQUENCE [LARGE SCALE GENOMIC DNA]</scope>
    <source>
        <strain evidence="3">hw8</strain>
    </source>
</reference>
<organism evidence="2 3">
    <name type="scientific">Roseateles koreensis</name>
    <dbReference type="NCBI Taxonomy" id="2987526"/>
    <lineage>
        <taxon>Bacteria</taxon>
        <taxon>Pseudomonadati</taxon>
        <taxon>Pseudomonadota</taxon>
        <taxon>Betaproteobacteria</taxon>
        <taxon>Burkholderiales</taxon>
        <taxon>Sphaerotilaceae</taxon>
        <taxon>Roseateles</taxon>
    </lineage>
</organism>
<evidence type="ECO:0000313" key="2">
    <source>
        <dbReference type="EMBL" id="MDC8787296.1"/>
    </source>
</evidence>
<proteinExistence type="predicted"/>
<dbReference type="InterPro" id="IPR021733">
    <property type="entry name" value="DUF3304"/>
</dbReference>
<feature type="region of interest" description="Disordered" evidence="1">
    <location>
        <begin position="161"/>
        <end position="183"/>
    </location>
</feature>
<dbReference type="PROSITE" id="PS51257">
    <property type="entry name" value="PROKAR_LIPOPROTEIN"/>
    <property type="match status" value="1"/>
</dbReference>
<name>A0ABT5KZQ7_9BURK</name>
<dbReference type="RefSeq" id="WP_273598436.1">
    <property type="nucleotide sequence ID" value="NZ_JAQQXS010000030.1"/>
</dbReference>